<dbReference type="AlphaFoldDB" id="S7T839"/>
<feature type="domain" description="DUF1232" evidence="5">
    <location>
        <begin position="59"/>
        <end position="93"/>
    </location>
</feature>
<dbReference type="InterPro" id="IPR010652">
    <property type="entry name" value="DUF1232"/>
</dbReference>
<accession>S7T839</accession>
<keyword evidence="3" id="KW-1133">Transmembrane helix</keyword>
<comment type="caution">
    <text evidence="6">The sequence shown here is derived from an EMBL/GenBank/DDBJ whole genome shotgun (WGS) entry which is preliminary data.</text>
</comment>
<proteinExistence type="predicted"/>
<dbReference type="STRING" id="897.B2D07_12950"/>
<keyword evidence="2" id="KW-0812">Transmembrane</keyword>
<evidence type="ECO:0000313" key="7">
    <source>
        <dbReference type="Proteomes" id="UP000014977"/>
    </source>
</evidence>
<dbReference type="Proteomes" id="UP000014977">
    <property type="component" value="Unassembled WGS sequence"/>
</dbReference>
<evidence type="ECO:0000256" key="1">
    <source>
        <dbReference type="ARBA" id="ARBA00004127"/>
    </source>
</evidence>
<keyword evidence="4" id="KW-0472">Membrane</keyword>
<dbReference type="Pfam" id="PF06803">
    <property type="entry name" value="DUF1232"/>
    <property type="match status" value="1"/>
</dbReference>
<sequence>MNIDELLKTFSWGKTVSSSDRGSFFIKMANLVGGTDLEVLWHIVTHPSCAAEVFGFVEIAKITAAVAYVVMPLDAVPDVLPVLGLADDAAVIAYILSNLKDVMKLYRKSCM</sequence>
<evidence type="ECO:0000313" key="6">
    <source>
        <dbReference type="EMBL" id="EPR33312.1"/>
    </source>
</evidence>
<keyword evidence="7" id="KW-1185">Reference proteome</keyword>
<dbReference type="RefSeq" id="WP_020878434.1">
    <property type="nucleotide sequence ID" value="NZ_ATHJ01000127.1"/>
</dbReference>
<evidence type="ECO:0000256" key="3">
    <source>
        <dbReference type="ARBA" id="ARBA00022989"/>
    </source>
</evidence>
<evidence type="ECO:0000256" key="4">
    <source>
        <dbReference type="ARBA" id="ARBA00023136"/>
    </source>
</evidence>
<organism evidence="6 7">
    <name type="scientific">Desulfococcus multivorans DSM 2059</name>
    <dbReference type="NCBI Taxonomy" id="1121405"/>
    <lineage>
        <taxon>Bacteria</taxon>
        <taxon>Pseudomonadati</taxon>
        <taxon>Thermodesulfobacteriota</taxon>
        <taxon>Desulfobacteria</taxon>
        <taxon>Desulfobacterales</taxon>
        <taxon>Desulfococcaceae</taxon>
        <taxon>Desulfococcus</taxon>
    </lineage>
</organism>
<comment type="subcellular location">
    <subcellularLocation>
        <location evidence="1">Endomembrane system</location>
        <topology evidence="1">Multi-pass membrane protein</topology>
    </subcellularLocation>
</comment>
<evidence type="ECO:0000256" key="2">
    <source>
        <dbReference type="ARBA" id="ARBA00022692"/>
    </source>
</evidence>
<dbReference type="EMBL" id="ATHJ01000127">
    <property type="protein sequence ID" value="EPR33312.1"/>
    <property type="molecule type" value="Genomic_DNA"/>
</dbReference>
<reference evidence="6 7" key="1">
    <citation type="journal article" date="2013" name="Genome Announc.">
        <title>Draft genome sequences for three mercury-methylating, sulfate-reducing bacteria.</title>
        <authorList>
            <person name="Brown S.D."/>
            <person name="Hurt R.A.Jr."/>
            <person name="Gilmour C.C."/>
            <person name="Elias D.A."/>
        </authorList>
    </citation>
    <scope>NUCLEOTIDE SEQUENCE [LARGE SCALE GENOMIC DNA]</scope>
    <source>
        <strain evidence="6 7">DSM 2059</strain>
    </source>
</reference>
<gene>
    <name evidence="6" type="ORF">dsmv_0851</name>
</gene>
<dbReference type="OrthoDB" id="9804184at2"/>
<name>S7T839_DESML</name>
<evidence type="ECO:0000259" key="5">
    <source>
        <dbReference type="Pfam" id="PF06803"/>
    </source>
</evidence>
<protein>
    <recommendedName>
        <fullName evidence="5">DUF1232 domain-containing protein</fullName>
    </recommendedName>
</protein>
<dbReference type="GO" id="GO:0012505">
    <property type="term" value="C:endomembrane system"/>
    <property type="evidence" value="ECO:0007669"/>
    <property type="project" value="UniProtKB-SubCell"/>
</dbReference>